<reference evidence="1" key="1">
    <citation type="submission" date="2020-06" db="EMBL/GenBank/DDBJ databases">
        <authorList>
            <person name="Li T."/>
            <person name="Hu X."/>
            <person name="Zhang T."/>
            <person name="Song X."/>
            <person name="Zhang H."/>
            <person name="Dai N."/>
            <person name="Sheng W."/>
            <person name="Hou X."/>
            <person name="Wei L."/>
        </authorList>
    </citation>
    <scope>NUCLEOTIDE SEQUENCE</scope>
    <source>
        <strain evidence="1">G02</strain>
        <tissue evidence="1">Leaf</tissue>
    </source>
</reference>
<dbReference type="AlphaFoldDB" id="A0AAW2KRV5"/>
<gene>
    <name evidence="1" type="ORF">Sradi_5875600</name>
</gene>
<reference evidence="1" key="2">
    <citation type="journal article" date="2024" name="Plant">
        <title>Genomic evolution and insights into agronomic trait innovations of Sesamum species.</title>
        <authorList>
            <person name="Miao H."/>
            <person name="Wang L."/>
            <person name="Qu L."/>
            <person name="Liu H."/>
            <person name="Sun Y."/>
            <person name="Le M."/>
            <person name="Wang Q."/>
            <person name="Wei S."/>
            <person name="Zheng Y."/>
            <person name="Lin W."/>
            <person name="Duan Y."/>
            <person name="Cao H."/>
            <person name="Xiong S."/>
            <person name="Wang X."/>
            <person name="Wei L."/>
            <person name="Li C."/>
            <person name="Ma Q."/>
            <person name="Ju M."/>
            <person name="Zhao R."/>
            <person name="Li G."/>
            <person name="Mu C."/>
            <person name="Tian Q."/>
            <person name="Mei H."/>
            <person name="Zhang T."/>
            <person name="Gao T."/>
            <person name="Zhang H."/>
        </authorList>
    </citation>
    <scope>NUCLEOTIDE SEQUENCE</scope>
    <source>
        <strain evidence="1">G02</strain>
    </source>
</reference>
<comment type="caution">
    <text evidence="1">The sequence shown here is derived from an EMBL/GenBank/DDBJ whole genome shotgun (WGS) entry which is preliminary data.</text>
</comment>
<organism evidence="1">
    <name type="scientific">Sesamum radiatum</name>
    <name type="common">Black benniseed</name>
    <dbReference type="NCBI Taxonomy" id="300843"/>
    <lineage>
        <taxon>Eukaryota</taxon>
        <taxon>Viridiplantae</taxon>
        <taxon>Streptophyta</taxon>
        <taxon>Embryophyta</taxon>
        <taxon>Tracheophyta</taxon>
        <taxon>Spermatophyta</taxon>
        <taxon>Magnoliopsida</taxon>
        <taxon>eudicotyledons</taxon>
        <taxon>Gunneridae</taxon>
        <taxon>Pentapetalae</taxon>
        <taxon>asterids</taxon>
        <taxon>lamiids</taxon>
        <taxon>Lamiales</taxon>
        <taxon>Pedaliaceae</taxon>
        <taxon>Sesamum</taxon>
    </lineage>
</organism>
<protein>
    <submittedName>
        <fullName evidence="1">Uncharacterized protein</fullName>
    </submittedName>
</protein>
<sequence length="74" mass="8812">MEVLEKCCNSPKRIDSAHLTKEEVKEEMRAFQIQQILPRNAVRRSHSIEFHGRIPARRNGMAKFLHRYMSKNYV</sequence>
<dbReference type="EMBL" id="JACGWJ010000027">
    <property type="protein sequence ID" value="KAL0309333.1"/>
    <property type="molecule type" value="Genomic_DNA"/>
</dbReference>
<proteinExistence type="predicted"/>
<name>A0AAW2KRV5_SESRA</name>
<evidence type="ECO:0000313" key="1">
    <source>
        <dbReference type="EMBL" id="KAL0309333.1"/>
    </source>
</evidence>
<accession>A0AAW2KRV5</accession>